<name>A0A2T0G0Z2_STRAP</name>
<evidence type="ECO:0000313" key="2">
    <source>
        <dbReference type="EMBL" id="PRT69727.1"/>
    </source>
</evidence>
<gene>
    <name evidence="2" type="ORF">C6A27_07510</name>
</gene>
<feature type="coiled-coil region" evidence="1">
    <location>
        <begin position="7"/>
        <end position="55"/>
    </location>
</feature>
<keyword evidence="1" id="KW-0175">Coiled coil</keyword>
<dbReference type="AlphaFoldDB" id="A0A2T0G0Z2"/>
<dbReference type="RefSeq" id="WP_070497056.1">
    <property type="nucleotide sequence ID" value="NZ_JBAPET010000006.1"/>
</dbReference>
<evidence type="ECO:0000313" key="3">
    <source>
        <dbReference type="Proteomes" id="UP000238573"/>
    </source>
</evidence>
<accession>A0A2T0G0Z2</accession>
<evidence type="ECO:0000256" key="1">
    <source>
        <dbReference type="SAM" id="Coils"/>
    </source>
</evidence>
<reference evidence="2 3" key="1">
    <citation type="journal article" date="1993" name="J. Dent. Res.">
        <title>The isolation and characterization of milleri group streptococci from dental periapical abscesses.</title>
        <authorList>
            <person name="Fisher L.E."/>
            <person name="Russell R.R."/>
        </authorList>
    </citation>
    <scope>NUCLEOTIDE SEQUENCE [LARGE SCALE GENOMIC DNA]</scope>
    <source>
        <strain evidence="2 3">OUP21</strain>
    </source>
</reference>
<dbReference type="EMBL" id="PVSZ01000014">
    <property type="protein sequence ID" value="PRT69727.1"/>
    <property type="molecule type" value="Genomic_DNA"/>
</dbReference>
<sequence>MAKKHTSADLKKRLETGEEALLKLQLQAEDLTQKIKDQAQKNRNLEAEYITLLLQENNKSRGDLEKLIASSPLGGN</sequence>
<comment type="caution">
    <text evidence="2">The sequence shown here is derived from an EMBL/GenBank/DDBJ whole genome shotgun (WGS) entry which is preliminary data.</text>
</comment>
<organism evidence="2 3">
    <name type="scientific">Streptococcus anginosus</name>
    <dbReference type="NCBI Taxonomy" id="1328"/>
    <lineage>
        <taxon>Bacteria</taxon>
        <taxon>Bacillati</taxon>
        <taxon>Bacillota</taxon>
        <taxon>Bacilli</taxon>
        <taxon>Lactobacillales</taxon>
        <taxon>Streptococcaceae</taxon>
        <taxon>Streptococcus</taxon>
        <taxon>Streptococcus anginosus group</taxon>
    </lineage>
</organism>
<protein>
    <submittedName>
        <fullName evidence="2">Uncharacterized protein</fullName>
    </submittedName>
</protein>
<dbReference type="Proteomes" id="UP000238573">
    <property type="component" value="Unassembled WGS sequence"/>
</dbReference>
<proteinExistence type="predicted"/>